<keyword evidence="5" id="KW-0560">Oxidoreductase</keyword>
<comment type="cofactor">
    <cofactor evidence="1">
        <name>L-ascorbate</name>
        <dbReference type="ChEBI" id="CHEBI:38290"/>
    </cofactor>
</comment>
<keyword evidence="9" id="KW-1185">Reference proteome</keyword>
<dbReference type="EMBL" id="SRXU01000001">
    <property type="protein sequence ID" value="TGX45827.1"/>
    <property type="molecule type" value="Genomic_DNA"/>
</dbReference>
<evidence type="ECO:0000256" key="6">
    <source>
        <dbReference type="ARBA" id="ARBA00023004"/>
    </source>
</evidence>
<evidence type="ECO:0000259" key="7">
    <source>
        <dbReference type="PROSITE" id="PS51471"/>
    </source>
</evidence>
<keyword evidence="2" id="KW-0479">Metal-binding</keyword>
<dbReference type="InterPro" id="IPR006620">
    <property type="entry name" value="Pro_4_hyd_alph"/>
</dbReference>
<evidence type="ECO:0000256" key="5">
    <source>
        <dbReference type="ARBA" id="ARBA00023002"/>
    </source>
</evidence>
<dbReference type="GO" id="GO:0016705">
    <property type="term" value="F:oxidoreductase activity, acting on paired donors, with incorporation or reduction of molecular oxygen"/>
    <property type="evidence" value="ECO:0007669"/>
    <property type="project" value="InterPro"/>
</dbReference>
<comment type="caution">
    <text evidence="8">The sequence shown here is derived from an EMBL/GenBank/DDBJ whole genome shotgun (WGS) entry which is preliminary data.</text>
</comment>
<dbReference type="GO" id="GO:0031418">
    <property type="term" value="F:L-ascorbic acid binding"/>
    <property type="evidence" value="ECO:0007669"/>
    <property type="project" value="UniProtKB-KW"/>
</dbReference>
<feature type="domain" description="Fe2OG dioxygenase" evidence="7">
    <location>
        <begin position="86"/>
        <end position="180"/>
    </location>
</feature>
<keyword evidence="3" id="KW-0847">Vitamin C</keyword>
<evidence type="ECO:0000256" key="2">
    <source>
        <dbReference type="ARBA" id="ARBA00022723"/>
    </source>
</evidence>
<evidence type="ECO:0000256" key="4">
    <source>
        <dbReference type="ARBA" id="ARBA00022964"/>
    </source>
</evidence>
<dbReference type="GO" id="GO:0005506">
    <property type="term" value="F:iron ion binding"/>
    <property type="evidence" value="ECO:0007669"/>
    <property type="project" value="InterPro"/>
</dbReference>
<organism evidence="8 9">
    <name type="scientific">Sphingomonas naasensis</name>
    <dbReference type="NCBI Taxonomy" id="1344951"/>
    <lineage>
        <taxon>Bacteria</taxon>
        <taxon>Pseudomonadati</taxon>
        <taxon>Pseudomonadota</taxon>
        <taxon>Alphaproteobacteria</taxon>
        <taxon>Sphingomonadales</taxon>
        <taxon>Sphingomonadaceae</taxon>
        <taxon>Sphingomonas</taxon>
    </lineage>
</organism>
<dbReference type="Proteomes" id="UP000309848">
    <property type="component" value="Unassembled WGS sequence"/>
</dbReference>
<dbReference type="InterPro" id="IPR005123">
    <property type="entry name" value="Oxoglu/Fe-dep_dioxygenase_dom"/>
</dbReference>
<reference evidence="8 9" key="1">
    <citation type="submission" date="2019-04" db="EMBL/GenBank/DDBJ databases">
        <title>Sphingomonas psychrotolerans sp. nov., isolated from soil in the Tianshan Mountains, Xinjiang, China.</title>
        <authorList>
            <person name="Luo Y."/>
            <person name="Sheng H."/>
        </authorList>
    </citation>
    <scope>NUCLEOTIDE SEQUENCE [LARGE SCALE GENOMIC DNA]</scope>
    <source>
        <strain evidence="8 9">KIS18-15</strain>
    </source>
</reference>
<dbReference type="InterPro" id="IPR044862">
    <property type="entry name" value="Pro_4_hyd_alph_FE2OG_OXY"/>
</dbReference>
<gene>
    <name evidence="8" type="ORF">E5A74_01195</name>
</gene>
<dbReference type="Gene3D" id="2.60.120.620">
    <property type="entry name" value="q2cbj1_9rhob like domain"/>
    <property type="match status" value="1"/>
</dbReference>
<dbReference type="AlphaFoldDB" id="A0A4S1WU36"/>
<dbReference type="GO" id="GO:0051213">
    <property type="term" value="F:dioxygenase activity"/>
    <property type="evidence" value="ECO:0007669"/>
    <property type="project" value="UniProtKB-KW"/>
</dbReference>
<dbReference type="PROSITE" id="PS51471">
    <property type="entry name" value="FE2OG_OXY"/>
    <property type="match status" value="1"/>
</dbReference>
<evidence type="ECO:0000313" key="8">
    <source>
        <dbReference type="EMBL" id="TGX45827.1"/>
    </source>
</evidence>
<protein>
    <submittedName>
        <fullName evidence="8">2OG-Fe(II) oxygenase</fullName>
    </submittedName>
</protein>
<evidence type="ECO:0000256" key="3">
    <source>
        <dbReference type="ARBA" id="ARBA00022896"/>
    </source>
</evidence>
<evidence type="ECO:0000313" key="9">
    <source>
        <dbReference type="Proteomes" id="UP000309848"/>
    </source>
</evidence>
<dbReference type="OrthoDB" id="9812472at2"/>
<keyword evidence="4" id="KW-0223">Dioxygenase</keyword>
<accession>A0A4S1WU36</accession>
<name>A0A4S1WU36_9SPHN</name>
<keyword evidence="6" id="KW-0408">Iron</keyword>
<dbReference type="SMART" id="SM00702">
    <property type="entry name" value="P4Hc"/>
    <property type="match status" value="1"/>
</dbReference>
<sequence>MVTLPFLDFPQALSPAECETIVALAARTPLEPATIWGGAADHVDTRTRQAERCYWARDAETEWIHARLDALFAEAAARFETEVDPVFEPIQFVRYGVGAHFQTWHSDAGADRYDERRLSASVELSRPDDHDGGVLEIAPAIGLARTLPQGGARLFRSRMIHRVTPVTRGTRHALVAWTGKRRA</sequence>
<proteinExistence type="predicted"/>
<dbReference type="Pfam" id="PF13640">
    <property type="entry name" value="2OG-FeII_Oxy_3"/>
    <property type="match status" value="1"/>
</dbReference>
<evidence type="ECO:0000256" key="1">
    <source>
        <dbReference type="ARBA" id="ARBA00001961"/>
    </source>
</evidence>